<protein>
    <submittedName>
        <fullName evidence="2">Endonuclease domain-containing protein</fullName>
    </submittedName>
</protein>
<dbReference type="Gene3D" id="3.40.960.10">
    <property type="entry name" value="VSR Endonuclease"/>
    <property type="match status" value="1"/>
</dbReference>
<reference evidence="2 3" key="2">
    <citation type="submission" date="2019-01" db="EMBL/GenBank/DDBJ databases">
        <title>Hymenobacter humicola sp. nov., isolated from soils in Antarctica.</title>
        <authorList>
            <person name="Sedlacek I."/>
            <person name="Holochova P."/>
            <person name="Kralova S."/>
            <person name="Pantucek R."/>
            <person name="Stankova E."/>
            <person name="Vrbovska V."/>
            <person name="Kristofova L."/>
            <person name="Svec P."/>
            <person name="Busse H.-J."/>
        </authorList>
    </citation>
    <scope>NUCLEOTIDE SEQUENCE [LARGE SCALE GENOMIC DNA]</scope>
    <source>
        <strain evidence="2 3">CCM 8852</strain>
    </source>
</reference>
<gene>
    <name evidence="2" type="ORF">D0T11_20180</name>
</gene>
<dbReference type="CDD" id="cd01038">
    <property type="entry name" value="Endonuclease_DUF559"/>
    <property type="match status" value="1"/>
</dbReference>
<keyword evidence="2" id="KW-0540">Nuclease</keyword>
<organism evidence="2 3">
    <name type="scientific">Hymenobacter rubripertinctus</name>
    <dbReference type="NCBI Taxonomy" id="2029981"/>
    <lineage>
        <taxon>Bacteria</taxon>
        <taxon>Pseudomonadati</taxon>
        <taxon>Bacteroidota</taxon>
        <taxon>Cytophagia</taxon>
        <taxon>Cytophagales</taxon>
        <taxon>Hymenobacteraceae</taxon>
        <taxon>Hymenobacter</taxon>
    </lineage>
</organism>
<comment type="caution">
    <text evidence="2">The sequence shown here is derived from an EMBL/GenBank/DDBJ whole genome shotgun (WGS) entry which is preliminary data.</text>
</comment>
<name>A0A418QKB4_9BACT</name>
<proteinExistence type="predicted"/>
<evidence type="ECO:0000313" key="3">
    <source>
        <dbReference type="Proteomes" id="UP000284250"/>
    </source>
</evidence>
<dbReference type="GO" id="GO:0004519">
    <property type="term" value="F:endonuclease activity"/>
    <property type="evidence" value="ECO:0007669"/>
    <property type="project" value="UniProtKB-KW"/>
</dbReference>
<keyword evidence="3" id="KW-1185">Reference proteome</keyword>
<dbReference type="SUPFAM" id="SSF52980">
    <property type="entry name" value="Restriction endonuclease-like"/>
    <property type="match status" value="1"/>
</dbReference>
<dbReference type="InterPro" id="IPR007569">
    <property type="entry name" value="DUF559"/>
</dbReference>
<dbReference type="OrthoDB" id="9798754at2"/>
<feature type="domain" description="DUF559" evidence="1">
    <location>
        <begin position="16"/>
        <end position="122"/>
    </location>
</feature>
<dbReference type="RefSeq" id="WP_119657623.1">
    <property type="nucleotide sequence ID" value="NZ_JBHUOI010000060.1"/>
</dbReference>
<evidence type="ECO:0000313" key="2">
    <source>
        <dbReference type="EMBL" id="RIY05572.1"/>
    </source>
</evidence>
<evidence type="ECO:0000259" key="1">
    <source>
        <dbReference type="Pfam" id="PF04480"/>
    </source>
</evidence>
<dbReference type="Pfam" id="PF04480">
    <property type="entry name" value="DUF559"/>
    <property type="match status" value="1"/>
</dbReference>
<dbReference type="EMBL" id="QYCN01000052">
    <property type="protein sequence ID" value="RIY05572.1"/>
    <property type="molecule type" value="Genomic_DNA"/>
</dbReference>
<dbReference type="InterPro" id="IPR047216">
    <property type="entry name" value="Endonuclease_DUF559_bact"/>
</dbReference>
<keyword evidence="2" id="KW-0378">Hydrolase</keyword>
<reference evidence="2 3" key="1">
    <citation type="submission" date="2018-09" db="EMBL/GenBank/DDBJ databases">
        <authorList>
            <person name="Zeman M."/>
            <person name="Pardy F."/>
        </authorList>
    </citation>
    <scope>NUCLEOTIDE SEQUENCE [LARGE SCALE GENOMIC DNA]</scope>
    <source>
        <strain evidence="2 3">CCM 8852</strain>
    </source>
</reference>
<dbReference type="Proteomes" id="UP000284250">
    <property type="component" value="Unassembled WGS sequence"/>
</dbReference>
<accession>A0A418QKB4</accession>
<dbReference type="InterPro" id="IPR011335">
    <property type="entry name" value="Restrct_endonuc-II-like"/>
</dbReference>
<dbReference type="PANTHER" id="PTHR38590:SF1">
    <property type="entry name" value="BLL0828 PROTEIN"/>
    <property type="match status" value="1"/>
</dbReference>
<dbReference type="AlphaFoldDB" id="A0A418QKB4"/>
<sequence length="143" mass="15968">MDDKAPTNHVHNLGYQKANRRALRSALTPAEALLWKALQRSQLAGRKFRRQHSIGPYIVDFYCAAERLVVELDGARHFTASGESQDAERDAYLTSLDFRVLRFENKLVMNHLESVLAGIEAAFQRVVLPASTTPSPSSSEEGN</sequence>
<dbReference type="PANTHER" id="PTHR38590">
    <property type="entry name" value="BLL0828 PROTEIN"/>
    <property type="match status" value="1"/>
</dbReference>
<keyword evidence="2" id="KW-0255">Endonuclease</keyword>